<dbReference type="GO" id="GO:0015562">
    <property type="term" value="F:efflux transmembrane transporter activity"/>
    <property type="evidence" value="ECO:0007669"/>
    <property type="project" value="TreeGrafter"/>
</dbReference>
<comment type="similarity">
    <text evidence="2">Belongs to the membrane fusion protein (MFP) (TC 8.A.1) family.</text>
</comment>
<gene>
    <name evidence="6" type="ORF">GCM10011289_05190</name>
</gene>
<name>A0A918NYQ1_9NEIS</name>
<dbReference type="InterPro" id="IPR006143">
    <property type="entry name" value="RND_pump_MFP"/>
</dbReference>
<dbReference type="Proteomes" id="UP000645257">
    <property type="component" value="Unassembled WGS sequence"/>
</dbReference>
<dbReference type="InterPro" id="IPR058625">
    <property type="entry name" value="MdtA-like_BSH"/>
</dbReference>
<dbReference type="Gene3D" id="2.40.420.20">
    <property type="match status" value="1"/>
</dbReference>
<evidence type="ECO:0000313" key="7">
    <source>
        <dbReference type="Proteomes" id="UP000645257"/>
    </source>
</evidence>
<organism evidence="6 7">
    <name type="scientific">Paludibacterium paludis</name>
    <dbReference type="NCBI Taxonomy" id="1225769"/>
    <lineage>
        <taxon>Bacteria</taxon>
        <taxon>Pseudomonadati</taxon>
        <taxon>Pseudomonadota</taxon>
        <taxon>Betaproteobacteria</taxon>
        <taxon>Neisseriales</taxon>
        <taxon>Chromobacteriaceae</taxon>
        <taxon>Paludibacterium</taxon>
    </lineage>
</organism>
<dbReference type="NCBIfam" id="TIGR01730">
    <property type="entry name" value="RND_mfp"/>
    <property type="match status" value="1"/>
</dbReference>
<dbReference type="Pfam" id="PF25917">
    <property type="entry name" value="BSH_RND"/>
    <property type="match status" value="1"/>
</dbReference>
<dbReference type="PANTHER" id="PTHR30469:SF15">
    <property type="entry name" value="HLYD FAMILY OF SECRETION PROTEINS"/>
    <property type="match status" value="1"/>
</dbReference>
<dbReference type="PANTHER" id="PTHR30469">
    <property type="entry name" value="MULTIDRUG RESISTANCE PROTEIN MDTA"/>
    <property type="match status" value="1"/>
</dbReference>
<dbReference type="SUPFAM" id="SSF111369">
    <property type="entry name" value="HlyD-like secretion proteins"/>
    <property type="match status" value="1"/>
</dbReference>
<dbReference type="Gene3D" id="2.40.30.170">
    <property type="match status" value="1"/>
</dbReference>
<dbReference type="Gene3D" id="2.40.50.100">
    <property type="match status" value="1"/>
</dbReference>
<feature type="domain" description="Multidrug resistance protein MdtA-like C-terminal permuted SH3" evidence="5">
    <location>
        <begin position="341"/>
        <end position="383"/>
    </location>
</feature>
<dbReference type="Gene3D" id="1.10.287.470">
    <property type="entry name" value="Helix hairpin bin"/>
    <property type="match status" value="1"/>
</dbReference>
<keyword evidence="7" id="KW-1185">Reference proteome</keyword>
<sequence>MRGVPGKKSLILLLVAGIVALPLVLRGRLGGRGAEVDVAVAAAQEIRPSILASGVMVYRNQVDLTAEVTAKVKELLVKEGDTVTAGQLLIRLDPSTYLNEINRETATYRQETIGIERQRVALDLKRIQFERTRRLYEAGMVGHAVFDADRNAYQLAAVELKSSEASAKRAAAMLDDARDRLAKTAIRAPIGGRVVALPIKVGEVAIPSTSSLAGAQLLSLADTSATEAEIKVDEGDIGRVAVGQQARVFAAAWPDTAIGGNVIRIAQATTVENGARAYKVTIGVRPAPSMALRSGMSCRAELFTADGKKRLAVPVEAVLTEARNDKAEEGEDRRAAKGGADTRYVVAIADGVARKRVVTIGQSDDRWQEVLAGIRAGDRIITGPGKLLNSLTDGDKVRLRAADKAVK</sequence>
<reference evidence="6" key="1">
    <citation type="journal article" date="2014" name="Int. J. Syst. Evol. Microbiol.">
        <title>Complete genome sequence of Corynebacterium casei LMG S-19264T (=DSM 44701T), isolated from a smear-ripened cheese.</title>
        <authorList>
            <consortium name="US DOE Joint Genome Institute (JGI-PGF)"/>
            <person name="Walter F."/>
            <person name="Albersmeier A."/>
            <person name="Kalinowski J."/>
            <person name="Ruckert C."/>
        </authorList>
    </citation>
    <scope>NUCLEOTIDE SEQUENCE</scope>
    <source>
        <strain evidence="6">KCTC 32182</strain>
    </source>
</reference>
<evidence type="ECO:0000259" key="4">
    <source>
        <dbReference type="Pfam" id="PF25917"/>
    </source>
</evidence>
<accession>A0A918NYQ1</accession>
<dbReference type="InterPro" id="IPR058627">
    <property type="entry name" value="MdtA-like_C"/>
</dbReference>
<proteinExistence type="inferred from homology"/>
<dbReference type="GO" id="GO:1990281">
    <property type="term" value="C:efflux pump complex"/>
    <property type="evidence" value="ECO:0007669"/>
    <property type="project" value="TreeGrafter"/>
</dbReference>
<reference evidence="6" key="2">
    <citation type="submission" date="2020-09" db="EMBL/GenBank/DDBJ databases">
        <authorList>
            <person name="Sun Q."/>
            <person name="Kim S."/>
        </authorList>
    </citation>
    <scope>NUCLEOTIDE SEQUENCE</scope>
    <source>
        <strain evidence="6">KCTC 32182</strain>
    </source>
</reference>
<evidence type="ECO:0000313" key="6">
    <source>
        <dbReference type="EMBL" id="GGY05467.1"/>
    </source>
</evidence>
<dbReference type="AlphaFoldDB" id="A0A918NYQ1"/>
<comment type="subcellular location">
    <subcellularLocation>
        <location evidence="1">Cell envelope</location>
    </subcellularLocation>
</comment>
<dbReference type="RefSeq" id="WP_189530799.1">
    <property type="nucleotide sequence ID" value="NZ_BMYX01000001.1"/>
</dbReference>
<protein>
    <submittedName>
        <fullName evidence="6">MexH family multidrug efflux RND transporter periplasmic adaptor subunit</fullName>
    </submittedName>
</protein>
<evidence type="ECO:0000256" key="3">
    <source>
        <dbReference type="ARBA" id="ARBA00022448"/>
    </source>
</evidence>
<dbReference type="Pfam" id="PF25967">
    <property type="entry name" value="RND-MFP_C"/>
    <property type="match status" value="1"/>
</dbReference>
<dbReference type="EMBL" id="BMYX01000001">
    <property type="protein sequence ID" value="GGY05467.1"/>
    <property type="molecule type" value="Genomic_DNA"/>
</dbReference>
<evidence type="ECO:0000256" key="1">
    <source>
        <dbReference type="ARBA" id="ARBA00004196"/>
    </source>
</evidence>
<evidence type="ECO:0000256" key="2">
    <source>
        <dbReference type="ARBA" id="ARBA00009477"/>
    </source>
</evidence>
<feature type="domain" description="Multidrug resistance protein MdtA-like barrel-sandwich hybrid" evidence="4">
    <location>
        <begin position="60"/>
        <end position="206"/>
    </location>
</feature>
<evidence type="ECO:0000259" key="5">
    <source>
        <dbReference type="Pfam" id="PF25967"/>
    </source>
</evidence>
<comment type="caution">
    <text evidence="6">The sequence shown here is derived from an EMBL/GenBank/DDBJ whole genome shotgun (WGS) entry which is preliminary data.</text>
</comment>
<keyword evidence="3" id="KW-0813">Transport</keyword>